<evidence type="ECO:0000259" key="12">
    <source>
        <dbReference type="Pfam" id="PF16187"/>
    </source>
</evidence>
<feature type="compositionally biased region" description="Acidic residues" evidence="9">
    <location>
        <begin position="57"/>
        <end position="103"/>
    </location>
</feature>
<evidence type="ECO:0000256" key="1">
    <source>
        <dbReference type="ARBA" id="ARBA00001947"/>
    </source>
</evidence>
<evidence type="ECO:0000256" key="6">
    <source>
        <dbReference type="ARBA" id="ARBA00022833"/>
    </source>
</evidence>
<evidence type="ECO:0000256" key="8">
    <source>
        <dbReference type="RuleBase" id="RU004447"/>
    </source>
</evidence>
<dbReference type="GO" id="GO:0006508">
    <property type="term" value="P:proteolysis"/>
    <property type="evidence" value="ECO:0007669"/>
    <property type="project" value="UniProtKB-KW"/>
</dbReference>
<evidence type="ECO:0000256" key="7">
    <source>
        <dbReference type="ARBA" id="ARBA00023049"/>
    </source>
</evidence>
<keyword evidence="5" id="KW-0378">Hydrolase</keyword>
<dbReference type="PANTHER" id="PTHR43690">
    <property type="entry name" value="NARDILYSIN"/>
    <property type="match status" value="1"/>
</dbReference>
<comment type="caution">
    <text evidence="14">The sequence shown here is derived from an EMBL/GenBank/DDBJ whole genome shotgun (WGS) entry which is preliminary data.</text>
</comment>
<dbReference type="AlphaFoldDB" id="A0A0K9PP00"/>
<dbReference type="InterPro" id="IPR001431">
    <property type="entry name" value="Pept_M16_Zn_BS"/>
</dbReference>
<dbReference type="Pfam" id="PF22456">
    <property type="entry name" value="PqqF-like_C_4"/>
    <property type="match status" value="1"/>
</dbReference>
<dbReference type="FunFam" id="3.30.830.10:FF:000030">
    <property type="entry name" value="Insulin-degrading enzyme"/>
    <property type="match status" value="1"/>
</dbReference>
<dbReference type="GO" id="GO:0005737">
    <property type="term" value="C:cytoplasm"/>
    <property type="evidence" value="ECO:0007669"/>
    <property type="project" value="UniProtKB-ARBA"/>
</dbReference>
<evidence type="ECO:0000259" key="13">
    <source>
        <dbReference type="Pfam" id="PF22456"/>
    </source>
</evidence>
<evidence type="ECO:0000256" key="9">
    <source>
        <dbReference type="SAM" id="MobiDB-lite"/>
    </source>
</evidence>
<evidence type="ECO:0000256" key="3">
    <source>
        <dbReference type="ARBA" id="ARBA00022670"/>
    </source>
</evidence>
<dbReference type="InterPro" id="IPR050626">
    <property type="entry name" value="Peptidase_M16"/>
</dbReference>
<dbReference type="OMA" id="INQVMEH"/>
<gene>
    <name evidence="14" type="ORF">ZOSMA_196G00410</name>
</gene>
<dbReference type="STRING" id="29655.A0A0K9PP00"/>
<dbReference type="InterPro" id="IPR007863">
    <property type="entry name" value="Peptidase_M16_C"/>
</dbReference>
<evidence type="ECO:0000259" key="10">
    <source>
        <dbReference type="Pfam" id="PF00675"/>
    </source>
</evidence>
<dbReference type="FunFam" id="3.30.830.10:FF:000005">
    <property type="entry name" value="nardilysin isoform X1"/>
    <property type="match status" value="1"/>
</dbReference>
<evidence type="ECO:0000313" key="14">
    <source>
        <dbReference type="EMBL" id="KMZ70691.1"/>
    </source>
</evidence>
<organism evidence="14 15">
    <name type="scientific">Zostera marina</name>
    <name type="common">Eelgrass</name>
    <dbReference type="NCBI Taxonomy" id="29655"/>
    <lineage>
        <taxon>Eukaryota</taxon>
        <taxon>Viridiplantae</taxon>
        <taxon>Streptophyta</taxon>
        <taxon>Embryophyta</taxon>
        <taxon>Tracheophyta</taxon>
        <taxon>Spermatophyta</taxon>
        <taxon>Magnoliopsida</taxon>
        <taxon>Liliopsida</taxon>
        <taxon>Zosteraceae</taxon>
        <taxon>Zostera</taxon>
    </lineage>
</organism>
<keyword evidence="3" id="KW-0645">Protease</keyword>
<keyword evidence="4" id="KW-0479">Metal-binding</keyword>
<dbReference type="SUPFAM" id="SSF63411">
    <property type="entry name" value="LuxS/MPP-like metallohydrolase"/>
    <property type="match status" value="4"/>
</dbReference>
<dbReference type="GO" id="GO:0046872">
    <property type="term" value="F:metal ion binding"/>
    <property type="evidence" value="ECO:0007669"/>
    <property type="project" value="UniProtKB-KW"/>
</dbReference>
<keyword evidence="6" id="KW-0862">Zinc</keyword>
<evidence type="ECO:0000313" key="15">
    <source>
        <dbReference type="Proteomes" id="UP000036987"/>
    </source>
</evidence>
<dbReference type="Pfam" id="PF00675">
    <property type="entry name" value="Peptidase_M16"/>
    <property type="match status" value="1"/>
</dbReference>
<keyword evidence="7" id="KW-0482">Metalloprotease</keyword>
<dbReference type="PANTHER" id="PTHR43690:SF18">
    <property type="entry name" value="INSULIN-DEGRADING ENZYME-RELATED"/>
    <property type="match status" value="1"/>
</dbReference>
<dbReference type="Pfam" id="PF16187">
    <property type="entry name" value="Peptidase_M16_M"/>
    <property type="match status" value="1"/>
</dbReference>
<feature type="region of interest" description="Disordered" evidence="9">
    <location>
        <begin position="48"/>
        <end position="112"/>
    </location>
</feature>
<dbReference type="Pfam" id="PF05193">
    <property type="entry name" value="Peptidase_M16_C"/>
    <property type="match status" value="1"/>
</dbReference>
<evidence type="ECO:0000259" key="11">
    <source>
        <dbReference type="Pfam" id="PF05193"/>
    </source>
</evidence>
<reference evidence="15" key="1">
    <citation type="journal article" date="2016" name="Nature">
        <title>The genome of the seagrass Zostera marina reveals angiosperm adaptation to the sea.</title>
        <authorList>
            <person name="Olsen J.L."/>
            <person name="Rouze P."/>
            <person name="Verhelst B."/>
            <person name="Lin Y.-C."/>
            <person name="Bayer T."/>
            <person name="Collen J."/>
            <person name="Dattolo E."/>
            <person name="De Paoli E."/>
            <person name="Dittami S."/>
            <person name="Maumus F."/>
            <person name="Michel G."/>
            <person name="Kersting A."/>
            <person name="Lauritano C."/>
            <person name="Lohaus R."/>
            <person name="Toepel M."/>
            <person name="Tonon T."/>
            <person name="Vanneste K."/>
            <person name="Amirebrahimi M."/>
            <person name="Brakel J."/>
            <person name="Bostroem C."/>
            <person name="Chovatia M."/>
            <person name="Grimwood J."/>
            <person name="Jenkins J.W."/>
            <person name="Jueterbock A."/>
            <person name="Mraz A."/>
            <person name="Stam W.T."/>
            <person name="Tice H."/>
            <person name="Bornberg-Bauer E."/>
            <person name="Green P.J."/>
            <person name="Pearson G.A."/>
            <person name="Procaccini G."/>
            <person name="Duarte C.M."/>
            <person name="Schmutz J."/>
            <person name="Reusch T.B.H."/>
            <person name="Van de Peer Y."/>
        </authorList>
    </citation>
    <scope>NUCLEOTIDE SEQUENCE [LARGE SCALE GENOMIC DNA]</scope>
    <source>
        <strain evidence="15">cv. Finnish</strain>
    </source>
</reference>
<name>A0A0K9PP00_ZOSMR</name>
<protein>
    <submittedName>
        <fullName evidence="14">Insulin-degrading enzyme</fullName>
    </submittedName>
</protein>
<dbReference type="PROSITE" id="PS00143">
    <property type="entry name" value="INSULINASE"/>
    <property type="match status" value="1"/>
</dbReference>
<feature type="domain" description="Peptidase M16 middle/third" evidence="12">
    <location>
        <begin position="464"/>
        <end position="750"/>
    </location>
</feature>
<dbReference type="InterPro" id="IPR011765">
    <property type="entry name" value="Pept_M16_N"/>
</dbReference>
<proteinExistence type="inferred from homology"/>
<dbReference type="InterPro" id="IPR011249">
    <property type="entry name" value="Metalloenz_LuxS/M16"/>
</dbReference>
<dbReference type="InterPro" id="IPR032632">
    <property type="entry name" value="Peptidase_M16_M"/>
</dbReference>
<keyword evidence="15" id="KW-1185">Reference proteome</keyword>
<dbReference type="EMBL" id="LFYR01000718">
    <property type="protein sequence ID" value="KMZ70691.1"/>
    <property type="molecule type" value="Genomic_DNA"/>
</dbReference>
<feature type="domain" description="Coenzyme PQQ synthesis protein F-like C-terminal lobe" evidence="13">
    <location>
        <begin position="860"/>
        <end position="959"/>
    </location>
</feature>
<evidence type="ECO:0000256" key="4">
    <source>
        <dbReference type="ARBA" id="ARBA00022723"/>
    </source>
</evidence>
<feature type="domain" description="Peptidase M16 C-terminal" evidence="11">
    <location>
        <begin position="271"/>
        <end position="458"/>
    </location>
</feature>
<dbReference type="Gene3D" id="3.30.830.10">
    <property type="entry name" value="Metalloenzyme, LuxS/M16 peptidase-like"/>
    <property type="match status" value="4"/>
</dbReference>
<accession>A0A0K9PP00</accession>
<sequence length="1047" mass="120840">MVTEKRGCTSDTVVIRSPIDRRLYRILHLTNGLTALLVHDPEIFPDGHLDADRTNEQNDDDDDYEEDNSDNDEDDDDDDDDEEEYDEDEEDGEEDEEDGEGQEGDLRRKKKLGHFPTKKAAAALCVGMGSFSDPVDAQGLAHFLEHMLFMGSSEFPDENEYDSYLSKHGGTSNAYTDTEYTCYHFEVNREHLKGALQRFSQFFIAPLVKSEAMEREVLAVDSEFNQALQSDSCRTMQLQCHTSLPDHPFNRFFWGNKKSLSDATGRGVNLRDEIFRLYRENYHGGKMKLVVIGGESLDTLENWVFDLFDNVKNGVKNELFHDIKTNGMCVVPIWKPAKLYRIAAVKDVHVLHLSWTLPCLRKEYLKKPEDYLSHLLGHEGRGSLLFFLKAKGWVSSLSTGIGDEGMFRSSFAYVFVMSINLTDSGLDELYEVIGVVYQYIKLLRETDPQKWIFEELQDIGKMEFRFAEEQPQDDYAASLAENLLFFSEQHIIYGEYAYEQWDDKLIEHILGYFSPDNMRLDVLSKSFFKESPAVQFEPWFGTQYIEEDVSSTLLELWKNPPYVDSSLHLPCKNDFIPLDFSLKCTGILNIPENEIQPNCIVESPSVKIWYKPDLIFNAPRANAYFLITVKDGFRSVKNCVLTELFVTLLKDELNDIIYQASVAKLDTYLSTVADKLVLKVYGFNDKLPVLLSKILTMSKSFLPKTDRFKVIKEVMKRSYRNTNMKPLHHSAYLRLQLLREHFWDVDDKLTCLSSISLTDVEAFIPQLLSQLHIEAICHGNLCQETAINLSDIFTTVFPAKPLPMDLRHQERVLCLPSGSTFVRTVSVKNDSEVNSVAELYFQIEQDVGVDSIRLCAISDLFSAIIEEPCFNQLRTKEQLGYTVESGTRMTYRVLGFCFRVQSSEYNPLHLHERINNFINDVKELLDEIDDEAFENYKTGLIEEKLEKDPSLMYETDRYWNQIVDKRYLFDMPKREARELKVMKKVDVIDWYNTYLRQPSPKCRQLAIHVWGCNTNMKLKSIEESKFGNVIEEISSLKLSSGFYPSLC</sequence>
<evidence type="ECO:0000256" key="5">
    <source>
        <dbReference type="ARBA" id="ARBA00022801"/>
    </source>
</evidence>
<dbReference type="InterPro" id="IPR054734">
    <property type="entry name" value="PqqF-like_C_4"/>
</dbReference>
<evidence type="ECO:0000256" key="2">
    <source>
        <dbReference type="ARBA" id="ARBA00007261"/>
    </source>
</evidence>
<comment type="cofactor">
    <cofactor evidence="1">
        <name>Zn(2+)</name>
        <dbReference type="ChEBI" id="CHEBI:29105"/>
    </cofactor>
</comment>
<dbReference type="Proteomes" id="UP000036987">
    <property type="component" value="Unassembled WGS sequence"/>
</dbReference>
<dbReference type="FunFam" id="3.30.830.10:FF:000003">
    <property type="entry name" value="Insulin-degrading enzyme"/>
    <property type="match status" value="1"/>
</dbReference>
<comment type="similarity">
    <text evidence="2 8">Belongs to the peptidase M16 family.</text>
</comment>
<feature type="domain" description="Peptidase M16 N-terminal" evidence="10">
    <location>
        <begin position="116"/>
        <end position="231"/>
    </location>
</feature>
<dbReference type="GO" id="GO:0004222">
    <property type="term" value="F:metalloendopeptidase activity"/>
    <property type="evidence" value="ECO:0007669"/>
    <property type="project" value="InterPro"/>
</dbReference>
<dbReference type="OrthoDB" id="952271at2759"/>